<feature type="compositionally biased region" description="Basic and acidic residues" evidence="1">
    <location>
        <begin position="38"/>
        <end position="51"/>
    </location>
</feature>
<reference evidence="2" key="3">
    <citation type="submission" date="2024-01" db="EMBL/GenBank/DDBJ databases">
        <authorList>
            <person name="Coelho M.A."/>
            <person name="David-Palma M."/>
            <person name="Shea T."/>
            <person name="Sun S."/>
            <person name="Cuomo C.A."/>
            <person name="Heitman J."/>
        </authorList>
    </citation>
    <scope>NUCLEOTIDE SEQUENCE</scope>
    <source>
        <strain evidence="2">CBS 7841</strain>
    </source>
</reference>
<evidence type="ECO:0000313" key="2">
    <source>
        <dbReference type="EMBL" id="WVN87818.1"/>
    </source>
</evidence>
<proteinExistence type="predicted"/>
<feature type="compositionally biased region" description="Basic residues" evidence="1">
    <location>
        <begin position="1"/>
        <end position="14"/>
    </location>
</feature>
<evidence type="ECO:0000256" key="1">
    <source>
        <dbReference type="SAM" id="MobiDB-lite"/>
    </source>
</evidence>
<name>A0AAJ8JSW4_9TREE</name>
<evidence type="ECO:0000313" key="3">
    <source>
        <dbReference type="Proteomes" id="UP000094043"/>
    </source>
</evidence>
<feature type="region of interest" description="Disordered" evidence="1">
    <location>
        <begin position="1"/>
        <end position="74"/>
    </location>
</feature>
<organism evidence="2 3">
    <name type="scientific">Cryptococcus depauperatus CBS 7841</name>
    <dbReference type="NCBI Taxonomy" id="1295531"/>
    <lineage>
        <taxon>Eukaryota</taxon>
        <taxon>Fungi</taxon>
        <taxon>Dikarya</taxon>
        <taxon>Basidiomycota</taxon>
        <taxon>Agaricomycotina</taxon>
        <taxon>Tremellomycetes</taxon>
        <taxon>Tremellales</taxon>
        <taxon>Cryptococcaceae</taxon>
        <taxon>Cryptococcus</taxon>
    </lineage>
</organism>
<reference evidence="2" key="2">
    <citation type="journal article" date="2022" name="Elife">
        <title>Obligate sexual reproduction of a homothallic fungus closely related to the Cryptococcus pathogenic species complex.</title>
        <authorList>
            <person name="Passer A.R."/>
            <person name="Clancey S.A."/>
            <person name="Shea T."/>
            <person name="David-Palma M."/>
            <person name="Averette A.F."/>
            <person name="Boekhout T."/>
            <person name="Porcel B.M."/>
            <person name="Nowrousian M."/>
            <person name="Cuomo C.A."/>
            <person name="Sun S."/>
            <person name="Heitman J."/>
            <person name="Coelho M.A."/>
        </authorList>
    </citation>
    <scope>NUCLEOTIDE SEQUENCE</scope>
    <source>
        <strain evidence="2">CBS 7841</strain>
    </source>
</reference>
<dbReference type="RefSeq" id="XP_066068518.1">
    <property type="nucleotide sequence ID" value="XM_066212421.1"/>
</dbReference>
<protein>
    <submittedName>
        <fullName evidence="2">Uncharacterized protein</fullName>
    </submittedName>
</protein>
<dbReference type="KEGG" id="cdep:91087224"/>
<dbReference type="GeneID" id="91087224"/>
<dbReference type="EMBL" id="CP143786">
    <property type="protein sequence ID" value="WVN87818.1"/>
    <property type="molecule type" value="Genomic_DNA"/>
</dbReference>
<keyword evidence="3" id="KW-1185">Reference proteome</keyword>
<dbReference type="AlphaFoldDB" id="A0AAJ8JSW4"/>
<reference evidence="2" key="1">
    <citation type="submission" date="2016-06" db="EMBL/GenBank/DDBJ databases">
        <authorList>
            <person name="Cuomo C."/>
            <person name="Litvintseva A."/>
            <person name="Heitman J."/>
            <person name="Chen Y."/>
            <person name="Sun S."/>
            <person name="Springer D."/>
            <person name="Dromer F."/>
            <person name="Young S."/>
            <person name="Zeng Q."/>
            <person name="Chapman S."/>
            <person name="Gujja S."/>
            <person name="Saif S."/>
            <person name="Birren B."/>
        </authorList>
    </citation>
    <scope>NUCLEOTIDE SEQUENCE</scope>
    <source>
        <strain evidence="2">CBS 7841</strain>
    </source>
</reference>
<dbReference type="Proteomes" id="UP000094043">
    <property type="component" value="Chromosome 3"/>
</dbReference>
<accession>A0AAJ8JSW4</accession>
<sequence length="74" mass="8223">MGRDGKKPHKSKKEKKAETQLAKIQQFNKTHGKPPGKRKQDTGDVVDKDESAPNLKKNNDQQGSEPVEVKGSNK</sequence>
<gene>
    <name evidence="2" type="ORF">L203_103013</name>
</gene>